<dbReference type="Pfam" id="PF01910">
    <property type="entry name" value="Thiamine_BP"/>
    <property type="match status" value="1"/>
</dbReference>
<feature type="domain" description="Thiamine-binding protein" evidence="3">
    <location>
        <begin position="178"/>
        <end position="267"/>
    </location>
</feature>
<keyword evidence="5" id="KW-1185">Reference proteome</keyword>
<proteinExistence type="inferred from homology"/>
<dbReference type="PANTHER" id="PTHR33777:SF1">
    <property type="entry name" value="UPF0045 PROTEIN ECM15"/>
    <property type="match status" value="1"/>
</dbReference>
<organism evidence="4 5">
    <name type="scientific">Zalerion maritima</name>
    <dbReference type="NCBI Taxonomy" id="339359"/>
    <lineage>
        <taxon>Eukaryota</taxon>
        <taxon>Fungi</taxon>
        <taxon>Dikarya</taxon>
        <taxon>Ascomycota</taxon>
        <taxon>Pezizomycotina</taxon>
        <taxon>Sordariomycetes</taxon>
        <taxon>Lulworthiomycetidae</taxon>
        <taxon>Lulworthiales</taxon>
        <taxon>Lulworthiaceae</taxon>
        <taxon>Zalerion</taxon>
    </lineage>
</organism>
<dbReference type="InterPro" id="IPR051614">
    <property type="entry name" value="UPF0045_domain"/>
</dbReference>
<dbReference type="Gene3D" id="3.30.70.930">
    <property type="match status" value="1"/>
</dbReference>
<dbReference type="AlphaFoldDB" id="A0AAD5RPF3"/>
<dbReference type="NCBIfam" id="TIGR00106">
    <property type="entry name" value="MTH1187 family thiamine-binding protein"/>
    <property type="match status" value="1"/>
</dbReference>
<dbReference type="PANTHER" id="PTHR33777">
    <property type="entry name" value="UPF0045 PROTEIN ECM15"/>
    <property type="match status" value="1"/>
</dbReference>
<reference evidence="4" key="1">
    <citation type="submission" date="2022-07" db="EMBL/GenBank/DDBJ databases">
        <title>Draft genome sequence of Zalerion maritima ATCC 34329, a (micro)plastics degrading marine fungus.</title>
        <authorList>
            <person name="Paco A."/>
            <person name="Goncalves M.F.M."/>
            <person name="Rocha-Santos T.A.P."/>
            <person name="Alves A."/>
        </authorList>
    </citation>
    <scope>NUCLEOTIDE SEQUENCE</scope>
    <source>
        <strain evidence="4">ATCC 34329</strain>
    </source>
</reference>
<sequence length="280" mass="30705">MVSTTAAAACRLRLPRLVSCPQRTQLITAPFFVCHNQRRLASKSPFSEFHRSIFGDSTIKTPPETSTDTSSSYFPAVRHIRIPRGGEQEEGNYETLQRKKKKSLQIHHDPITRWTRTSAQLVTKYKPFNLPGSPFIALIGRPTKMGDQAAAFTTAGAGALAFSAHDPSSIKTPLWCYADFCLVPVGIGVSVAAEVAEVQKLLKASGLDYTMHSAGTTVEGSWDDVMGIIGKAHALVHATGAQRIQTSMRVGTRTDKKQNPQDKIDRINQLLQKDKEGKTD</sequence>
<dbReference type="Proteomes" id="UP001201980">
    <property type="component" value="Unassembled WGS sequence"/>
</dbReference>
<feature type="region of interest" description="Disordered" evidence="2">
    <location>
        <begin position="248"/>
        <end position="280"/>
    </location>
</feature>
<dbReference type="InterPro" id="IPR029756">
    <property type="entry name" value="MTH1187/YkoF-like"/>
</dbReference>
<feature type="compositionally biased region" description="Basic and acidic residues" evidence="2">
    <location>
        <begin position="252"/>
        <end position="280"/>
    </location>
</feature>
<evidence type="ECO:0000256" key="2">
    <source>
        <dbReference type="SAM" id="MobiDB-lite"/>
    </source>
</evidence>
<protein>
    <recommendedName>
        <fullName evidence="3">Thiamine-binding protein domain-containing protein</fullName>
    </recommendedName>
</protein>
<dbReference type="EMBL" id="JAKWBI020000193">
    <property type="protein sequence ID" value="KAJ2899594.1"/>
    <property type="molecule type" value="Genomic_DNA"/>
</dbReference>
<dbReference type="GO" id="GO:0005829">
    <property type="term" value="C:cytosol"/>
    <property type="evidence" value="ECO:0007669"/>
    <property type="project" value="TreeGrafter"/>
</dbReference>
<evidence type="ECO:0000259" key="3">
    <source>
        <dbReference type="Pfam" id="PF01910"/>
    </source>
</evidence>
<dbReference type="InterPro" id="IPR002767">
    <property type="entry name" value="Thiamine_BP"/>
</dbReference>
<comment type="similarity">
    <text evidence="1">Belongs to the UPF0045 family.</text>
</comment>
<dbReference type="SUPFAM" id="SSF89957">
    <property type="entry name" value="MTH1187/YkoF-like"/>
    <property type="match status" value="1"/>
</dbReference>
<accession>A0AAD5RPF3</accession>
<gene>
    <name evidence="4" type="ORF">MKZ38_002968</name>
</gene>
<evidence type="ECO:0000256" key="1">
    <source>
        <dbReference type="ARBA" id="ARBA00010272"/>
    </source>
</evidence>
<name>A0AAD5RPF3_9PEZI</name>
<evidence type="ECO:0000313" key="5">
    <source>
        <dbReference type="Proteomes" id="UP001201980"/>
    </source>
</evidence>
<evidence type="ECO:0000313" key="4">
    <source>
        <dbReference type="EMBL" id="KAJ2899594.1"/>
    </source>
</evidence>
<comment type="caution">
    <text evidence="4">The sequence shown here is derived from an EMBL/GenBank/DDBJ whole genome shotgun (WGS) entry which is preliminary data.</text>
</comment>